<feature type="compositionally biased region" description="Basic and acidic residues" evidence="1">
    <location>
        <begin position="1"/>
        <end position="16"/>
    </location>
</feature>
<feature type="compositionally biased region" description="Basic and acidic residues" evidence="1">
    <location>
        <begin position="29"/>
        <end position="45"/>
    </location>
</feature>
<accession>A0AAF0Q7J1</accession>
<feature type="compositionally biased region" description="Polar residues" evidence="1">
    <location>
        <begin position="46"/>
        <end position="56"/>
    </location>
</feature>
<organism evidence="2 3">
    <name type="scientific">Solanum verrucosum</name>
    <dbReference type="NCBI Taxonomy" id="315347"/>
    <lineage>
        <taxon>Eukaryota</taxon>
        <taxon>Viridiplantae</taxon>
        <taxon>Streptophyta</taxon>
        <taxon>Embryophyta</taxon>
        <taxon>Tracheophyta</taxon>
        <taxon>Spermatophyta</taxon>
        <taxon>Magnoliopsida</taxon>
        <taxon>eudicotyledons</taxon>
        <taxon>Gunneridae</taxon>
        <taxon>Pentapetalae</taxon>
        <taxon>asterids</taxon>
        <taxon>lamiids</taxon>
        <taxon>Solanales</taxon>
        <taxon>Solanaceae</taxon>
        <taxon>Solanoideae</taxon>
        <taxon>Solaneae</taxon>
        <taxon>Solanum</taxon>
    </lineage>
</organism>
<dbReference type="AlphaFoldDB" id="A0AAF0Q7J1"/>
<keyword evidence="3" id="KW-1185">Reference proteome</keyword>
<reference evidence="2" key="1">
    <citation type="submission" date="2023-08" db="EMBL/GenBank/DDBJ databases">
        <title>A de novo genome assembly of Solanum verrucosum Schlechtendal, a Mexican diploid species geographically isolated from the other diploid A-genome species in potato relatives.</title>
        <authorList>
            <person name="Hosaka K."/>
        </authorList>
    </citation>
    <scope>NUCLEOTIDE SEQUENCE</scope>
    <source>
        <tissue evidence="2">Young leaves</tissue>
    </source>
</reference>
<feature type="region of interest" description="Disordered" evidence="1">
    <location>
        <begin position="1"/>
        <end position="66"/>
    </location>
</feature>
<evidence type="ECO:0000313" key="2">
    <source>
        <dbReference type="EMBL" id="WMV17818.1"/>
    </source>
</evidence>
<name>A0AAF0Q7J1_SOLVR</name>
<dbReference type="EMBL" id="CP133614">
    <property type="protein sequence ID" value="WMV17818.1"/>
    <property type="molecule type" value="Genomic_DNA"/>
</dbReference>
<sequence length="339" mass="38124">MTGKEDLKHGGKKETDGGDVSYSASQDHQFNDKEGTREKQLEIPHSESSIDNNKSNALEKGSNEVNKVAMVEGSGIVQVERELKLEGESMRNNIDIERVEPVRFPHEGGLRRRSSSSSKPAMSDDIVQVATSASDIDNVAFGSSEKENEKRELGVIDEKTRTSDVVVDTGLQKRDYEAVATSNAKPSKAVKDDDKLEIPYDVPAVDAGVRANNMEGSPHEHQPLVALDPRPVQTTSWKSCCGLFEKLLFAMSPIEELIYLRCIMIPSKTFFVKQRRVMWKLIGAMDPVKERENCFFSCLGNLVFILFVEVRVDERQRKVDKWVMEQDVTVDQFHDGFVR</sequence>
<dbReference type="PANTHER" id="PTHR37187:SF7">
    <property type="entry name" value="EXPRESSED PROTEIN"/>
    <property type="match status" value="1"/>
</dbReference>
<proteinExistence type="predicted"/>
<evidence type="ECO:0000256" key="1">
    <source>
        <dbReference type="SAM" id="MobiDB-lite"/>
    </source>
</evidence>
<protein>
    <submittedName>
        <fullName evidence="2">Uncharacterized protein</fullName>
    </submittedName>
</protein>
<feature type="region of interest" description="Disordered" evidence="1">
    <location>
        <begin position="102"/>
        <end position="122"/>
    </location>
</feature>
<evidence type="ECO:0000313" key="3">
    <source>
        <dbReference type="Proteomes" id="UP001234989"/>
    </source>
</evidence>
<dbReference type="PANTHER" id="PTHR37187">
    <property type="entry name" value="EXPRESSED PROTEIN"/>
    <property type="match status" value="1"/>
</dbReference>
<gene>
    <name evidence="2" type="ORF">MTR67_011203</name>
</gene>
<dbReference type="Proteomes" id="UP001234989">
    <property type="component" value="Chromosome 3"/>
</dbReference>